<proteinExistence type="predicted"/>
<dbReference type="Proteomes" id="UP000823674">
    <property type="component" value="Chromosome A01"/>
</dbReference>
<reference evidence="2 3" key="1">
    <citation type="submission" date="2021-03" db="EMBL/GenBank/DDBJ databases">
        <authorList>
            <person name="King G.J."/>
            <person name="Bancroft I."/>
            <person name="Baten A."/>
            <person name="Bloomfield J."/>
            <person name="Borpatragohain P."/>
            <person name="He Z."/>
            <person name="Irish N."/>
            <person name="Irwin J."/>
            <person name="Liu K."/>
            <person name="Mauleon R.P."/>
            <person name="Moore J."/>
            <person name="Morris R."/>
            <person name="Ostergaard L."/>
            <person name="Wang B."/>
            <person name="Wells R."/>
        </authorList>
    </citation>
    <scope>NUCLEOTIDE SEQUENCE [LARGE SCALE GENOMIC DNA]</scope>
    <source>
        <strain evidence="2">R-o-18</strain>
        <tissue evidence="2">Leaf</tissue>
    </source>
</reference>
<comment type="caution">
    <text evidence="2">The sequence shown here is derived from an EMBL/GenBank/DDBJ whole genome shotgun (WGS) entry which is preliminary data.</text>
</comment>
<evidence type="ECO:0000313" key="3">
    <source>
        <dbReference type="Proteomes" id="UP000823674"/>
    </source>
</evidence>
<protein>
    <submittedName>
        <fullName evidence="2">Uncharacterized protein</fullName>
    </submittedName>
</protein>
<name>A0ABQ7NWD3_BRACM</name>
<feature type="region of interest" description="Disordered" evidence="1">
    <location>
        <begin position="115"/>
        <end position="135"/>
    </location>
</feature>
<sequence>MYLTASVLCYLIIHPYTSSFLSSCFPSVLSSQHDQILNRIPLFLSHSANHPHMTQVNKERRLGLQPAILNRHQYSPRPSSNTSLGPVMIDPSTLGSIPWPYRRLPLETIKQSAEPTESVASGLAGHQAGSARLSHRSPVPSLDILVAIHSCRDQNQSHANKEDSRPPKRLERSSGLISLFGSVCLSLSVPFPPFSPSSIISTQSDLMF</sequence>
<evidence type="ECO:0000256" key="1">
    <source>
        <dbReference type="SAM" id="MobiDB-lite"/>
    </source>
</evidence>
<dbReference type="EMBL" id="JADBGQ010000001">
    <property type="protein sequence ID" value="KAG5415173.1"/>
    <property type="molecule type" value="Genomic_DNA"/>
</dbReference>
<keyword evidence="3" id="KW-1185">Reference proteome</keyword>
<organism evidence="2 3">
    <name type="scientific">Brassica rapa subsp. trilocularis</name>
    <dbReference type="NCBI Taxonomy" id="1813537"/>
    <lineage>
        <taxon>Eukaryota</taxon>
        <taxon>Viridiplantae</taxon>
        <taxon>Streptophyta</taxon>
        <taxon>Embryophyta</taxon>
        <taxon>Tracheophyta</taxon>
        <taxon>Spermatophyta</taxon>
        <taxon>Magnoliopsida</taxon>
        <taxon>eudicotyledons</taxon>
        <taxon>Gunneridae</taxon>
        <taxon>Pentapetalae</taxon>
        <taxon>rosids</taxon>
        <taxon>malvids</taxon>
        <taxon>Brassicales</taxon>
        <taxon>Brassicaceae</taxon>
        <taxon>Brassiceae</taxon>
        <taxon>Brassica</taxon>
    </lineage>
</organism>
<gene>
    <name evidence="2" type="primary">A01g506990.1_BraROA</name>
    <name evidence="2" type="ORF">IGI04_002740</name>
</gene>
<accession>A0ABQ7NWD3</accession>
<evidence type="ECO:0000313" key="2">
    <source>
        <dbReference type="EMBL" id="KAG5415173.1"/>
    </source>
</evidence>